<sequence length="88" mass="9031">MGGRGGVGNTSEKKNEAGTEGDEVKVESAKLKAGRTLSGLKKGGKTLSGLKKGGKLGSSLINRRIRDVLKSMGTGIKGGAEFREKDGV</sequence>
<dbReference type="EMBL" id="BEZZ01096360">
    <property type="protein sequence ID" value="GCC42885.1"/>
    <property type="molecule type" value="Genomic_DNA"/>
</dbReference>
<protein>
    <submittedName>
        <fullName evidence="2">Uncharacterized protein</fullName>
    </submittedName>
</protein>
<gene>
    <name evidence="2" type="ORF">chiPu_0027147</name>
</gene>
<proteinExistence type="predicted"/>
<evidence type="ECO:0000313" key="2">
    <source>
        <dbReference type="EMBL" id="GCC42885.1"/>
    </source>
</evidence>
<feature type="region of interest" description="Disordered" evidence="1">
    <location>
        <begin position="1"/>
        <end position="27"/>
    </location>
</feature>
<dbReference type="AlphaFoldDB" id="A0A401TJS1"/>
<reference evidence="2 3" key="1">
    <citation type="journal article" date="2018" name="Nat. Ecol. Evol.">
        <title>Shark genomes provide insights into elasmobranch evolution and the origin of vertebrates.</title>
        <authorList>
            <person name="Hara Y"/>
            <person name="Yamaguchi K"/>
            <person name="Onimaru K"/>
            <person name="Kadota M"/>
            <person name="Koyanagi M"/>
            <person name="Keeley SD"/>
            <person name="Tatsumi K"/>
            <person name="Tanaka K"/>
            <person name="Motone F"/>
            <person name="Kageyama Y"/>
            <person name="Nozu R"/>
            <person name="Adachi N"/>
            <person name="Nishimura O"/>
            <person name="Nakagawa R"/>
            <person name="Tanegashima C"/>
            <person name="Kiyatake I"/>
            <person name="Matsumoto R"/>
            <person name="Murakumo K"/>
            <person name="Nishida K"/>
            <person name="Terakita A"/>
            <person name="Kuratani S"/>
            <person name="Sato K"/>
            <person name="Hyodo S Kuraku.S."/>
        </authorList>
    </citation>
    <scope>NUCLEOTIDE SEQUENCE [LARGE SCALE GENOMIC DNA]</scope>
</reference>
<organism evidence="2 3">
    <name type="scientific">Chiloscyllium punctatum</name>
    <name type="common">Brownbanded bambooshark</name>
    <name type="synonym">Hemiscyllium punctatum</name>
    <dbReference type="NCBI Taxonomy" id="137246"/>
    <lineage>
        <taxon>Eukaryota</taxon>
        <taxon>Metazoa</taxon>
        <taxon>Chordata</taxon>
        <taxon>Craniata</taxon>
        <taxon>Vertebrata</taxon>
        <taxon>Chondrichthyes</taxon>
        <taxon>Elasmobranchii</taxon>
        <taxon>Galeomorphii</taxon>
        <taxon>Galeoidea</taxon>
        <taxon>Orectolobiformes</taxon>
        <taxon>Hemiscylliidae</taxon>
        <taxon>Chiloscyllium</taxon>
    </lineage>
</organism>
<feature type="compositionally biased region" description="Basic and acidic residues" evidence="1">
    <location>
        <begin position="11"/>
        <end position="27"/>
    </location>
</feature>
<dbReference type="Proteomes" id="UP000287033">
    <property type="component" value="Unassembled WGS sequence"/>
</dbReference>
<evidence type="ECO:0000313" key="3">
    <source>
        <dbReference type="Proteomes" id="UP000287033"/>
    </source>
</evidence>
<accession>A0A401TJS1</accession>
<comment type="caution">
    <text evidence="2">The sequence shown here is derived from an EMBL/GenBank/DDBJ whole genome shotgun (WGS) entry which is preliminary data.</text>
</comment>
<name>A0A401TJS1_CHIPU</name>
<evidence type="ECO:0000256" key="1">
    <source>
        <dbReference type="SAM" id="MobiDB-lite"/>
    </source>
</evidence>
<keyword evidence="3" id="KW-1185">Reference proteome</keyword>